<evidence type="ECO:0000313" key="1">
    <source>
        <dbReference type="EMBL" id="OQD46035.1"/>
    </source>
</evidence>
<reference evidence="1 2" key="1">
    <citation type="journal article" date="2016" name="Genome Announc.">
        <title>Draft Genome Sequence of the Anaerobic Ammonium-Oxidizing Bacterium 'Candidatus Brocadia sp. 40'.</title>
        <authorList>
            <person name="Ali M."/>
            <person name="Haroon M.F."/>
            <person name="Narita Y."/>
            <person name="Zhang L."/>
            <person name="Rangel Shaw D."/>
            <person name="Okabe S."/>
            <person name="Saikaly P.E."/>
        </authorList>
    </citation>
    <scope>NUCLEOTIDE SEQUENCE [LARGE SCALE GENOMIC DNA]</scope>
    <source>
        <strain evidence="1 2">40</strain>
    </source>
</reference>
<keyword evidence="2" id="KW-1185">Reference proteome</keyword>
<dbReference type="EMBL" id="MJUW02000062">
    <property type="protein sequence ID" value="OQD46035.1"/>
    <property type="molecule type" value="Genomic_DNA"/>
</dbReference>
<sequence length="78" mass="9007">MQKVQWSGKICRPIGHPYREMVNENRGGFKCSDFALALVREARVLCRNGEFYIDLNPFVYTLDSTTIKLCLSFFLGQN</sequence>
<name>A0A1V6M0Z3_9BACT</name>
<accession>A0A1V6M0Z3</accession>
<comment type="caution">
    <text evidence="1">The sequence shown here is derived from an EMBL/GenBank/DDBJ whole genome shotgun (WGS) entry which is preliminary data.</text>
</comment>
<evidence type="ECO:0000313" key="2">
    <source>
        <dbReference type="Proteomes" id="UP000242219"/>
    </source>
</evidence>
<dbReference type="Proteomes" id="UP000242219">
    <property type="component" value="Unassembled WGS sequence"/>
</dbReference>
<protein>
    <submittedName>
        <fullName evidence="1">Uncharacterized protein</fullName>
    </submittedName>
</protein>
<gene>
    <name evidence="1" type="ORF">BIY37_05365</name>
</gene>
<proteinExistence type="predicted"/>
<organism evidence="1 2">
    <name type="scientific">Candidatus Brocadia sapporoensis</name>
    <dbReference type="NCBI Taxonomy" id="392547"/>
    <lineage>
        <taxon>Bacteria</taxon>
        <taxon>Pseudomonadati</taxon>
        <taxon>Planctomycetota</taxon>
        <taxon>Candidatus Brocadiia</taxon>
        <taxon>Candidatus Brocadiales</taxon>
        <taxon>Candidatus Brocadiaceae</taxon>
        <taxon>Candidatus Brocadia</taxon>
    </lineage>
</organism>
<dbReference type="AlphaFoldDB" id="A0A1V6M0Z3"/>